<feature type="compositionally biased region" description="Low complexity" evidence="5">
    <location>
        <begin position="2408"/>
        <end position="2424"/>
    </location>
</feature>
<feature type="domain" description="Homeobox" evidence="6">
    <location>
        <begin position="2343"/>
        <end position="2403"/>
    </location>
</feature>
<feature type="region of interest" description="Disordered" evidence="5">
    <location>
        <begin position="2397"/>
        <end position="2435"/>
    </location>
</feature>
<proteinExistence type="inferred from homology"/>
<dbReference type="GO" id="GO:0003677">
    <property type="term" value="F:DNA binding"/>
    <property type="evidence" value="ECO:0007669"/>
    <property type="project" value="UniProtKB-UniRule"/>
</dbReference>
<feature type="compositionally biased region" description="Pro residues" evidence="5">
    <location>
        <begin position="2487"/>
        <end position="2497"/>
    </location>
</feature>
<dbReference type="SUPFAM" id="SSF46689">
    <property type="entry name" value="Homeodomain-like"/>
    <property type="match status" value="1"/>
</dbReference>
<dbReference type="PANTHER" id="PTHR31139:SF4">
    <property type="entry name" value="ECTOPIC P GRANULES PROTEIN 5 HOMOLOG"/>
    <property type="match status" value="1"/>
</dbReference>
<dbReference type="Pfam" id="PF00046">
    <property type="entry name" value="Homeodomain"/>
    <property type="match status" value="1"/>
</dbReference>
<evidence type="ECO:0000313" key="7">
    <source>
        <dbReference type="EMBL" id="CAG2194923.1"/>
    </source>
</evidence>
<comment type="subcellular location">
    <subcellularLocation>
        <location evidence="3 4">Nucleus</location>
    </subcellularLocation>
</comment>
<keyword evidence="8" id="KW-1185">Reference proteome</keyword>
<dbReference type="Gene3D" id="1.10.10.60">
    <property type="entry name" value="Homeodomain-like"/>
    <property type="match status" value="1"/>
</dbReference>
<dbReference type="OrthoDB" id="75419at2759"/>
<dbReference type="GO" id="GO:0005634">
    <property type="term" value="C:nucleus"/>
    <property type="evidence" value="ECO:0007669"/>
    <property type="project" value="UniProtKB-SubCell"/>
</dbReference>
<evidence type="ECO:0000256" key="3">
    <source>
        <dbReference type="PROSITE-ProRule" id="PRU00108"/>
    </source>
</evidence>
<dbReference type="PROSITE" id="PS50071">
    <property type="entry name" value="HOMEOBOX_2"/>
    <property type="match status" value="1"/>
</dbReference>
<dbReference type="Proteomes" id="UP000683360">
    <property type="component" value="Unassembled WGS sequence"/>
</dbReference>
<feature type="region of interest" description="Disordered" evidence="5">
    <location>
        <begin position="2487"/>
        <end position="2507"/>
    </location>
</feature>
<comment type="caution">
    <text evidence="7">The sequence shown here is derived from an EMBL/GenBank/DDBJ whole genome shotgun (WGS) entry which is preliminary data.</text>
</comment>
<dbReference type="SMART" id="SM00389">
    <property type="entry name" value="HOX"/>
    <property type="match status" value="1"/>
</dbReference>
<sequence length="2567" mass="294475">MKKLYTQTRLDIKNDFSEKENSVNLYPNLKPDLEKLKRSAVEQKEQHRKETSQIRQHIIQPLTLEQLKSLYYNPRLIQIDAIVDMFIQEDEKKDNHEFYEILLSYLRARKNLIQSEGEIKVLHEQYTAIKEQSWVTSKHFVTAKGPCGDGVTCKANHQYEMIDFDDDAFKRLKKSLETIRENLQTKLSLHSYSSQLARLQVESYIHNLFITSPLLRDIPSNAPPQALGLHSPNNQHQINRLRDCITVLYMFHRRPVSDNEFVINTRGWTQRLVSALVKVASFDDHMFILNHILRCPAGVGTWAANFIQMPAIPQSVTSFGNPALDHYIACLALVLTPIRAREDFVCLMREAVNTSPDPQQVTNPWVLINCDGEEDEDPKNAWKYLLENDFVAILKQFPLSEMFKHVLLITGTDNFHYDIHRTTESTFIKQLAFSTCLIRILGEGLQTYNMARYRQLNKRIGGAIREVVGYVSNHLESFLSHNSLPDDMVHRLQLEYDQFFLRATNCILTSQKLGSWQFMTNTSYATVSRETMWKLLWLLHQGTNQNIDIDSLPTENKCREYINDCFSTMQLADIVHTSMISAETIYLLTALAHMASCRPPREFDFIQAVSFRLFEICYVCAETREMCHKLGRDLLVSIATTHPFIISLIIQQTNLNLVNIGGMSLYLFQTLPFHLWLPMDNDITVIEEWLMTSELTSKTNQLAQSVLSNINWGVDQQKNRLFIPYDVHKKTAILLTQAYGKFIGSRHHWMFFTEGMKQVASVVKQQQTNEQLFNNWAWDIALKLHLHHTTLPPNDVQLVNAEGGPPDLANDNSFLPITRGLKEKNAMACYVAILVSNIGHKYGDFIPAGLEYLTTLSDNFHYKPTINVLNCIVHMFFENPHILTDNEKFQKIIQSLMVADESASKLSKIIWSQEFPGPFTKWFTTMIEGQLSMFVNQGNVEGVMRGISFWIKMLTKPPKWYHDKNSCYVLDQTVKSAFRHKSGLDTVKAALQEAFQRHQKETHQQGAVSQFVNWVSSGANFSQIPSLTEVMCNPELFGWLSLVLLDMEFTYEKDTQLWHTFREEIYTDSKASPSHALKKCVSRLKLEQAPGLNSMTIYRFSRFMLDLPLDHPVLPLICQRFFLLFLGRQVSQASNQQRASVGEKMFEVSGHSGTLKKIKKRFNEAINLHMDYPTAISENTADDQSSNIENFKYVPKKEFHLNLARLYQTYQLWIDEPFLHDAKLYIPALPVQYDTGKLLQMFQNQTNLWFEYVDIDRIIYELSQTASEWYHSAEPGSPRKSYLHHTDHIKHGAEGILSALKMAELPSELPPLQPVKPPVPDISTTVLEDKATILHVLKSDLNVIKEYAKSFHSRCNHQVAIDDDFCTLLPKLHYNNQKQVKVTTECKSHINPLHKCSNPAVINVNRKARDENVQRQIDENRAEYKQLLIEGQNPPPVNICVAVVHMENALTMLVKLFRSSTDDMKVSRLNDTVCTLFFQLAESINDDIQFYPPARQFYSSCIDLLGMEFMQKDPSQTENILQFSLDSPRLAGLISPHFIPLNSPRIYVTMYEKLVQILKRDNPDLVFVLLTKFDIPLWLSTINPAQIEMKKKNRCFGFSPLYCSHLKSLLNFHFPCNLNDVLGLVLKGSVDQALHENCWQILNKCIFEVNVEEGSNETQKMTVLSIDQIRTVLHQLGDFFLQSRLLVADNSAFGLYPCLARYIDEIRNLIRDLLLCLMHKILPNMSDMNPISALDTVWQTIVHTYAPWIQTIQNEKTQLLPWIQSDVESGTKMVESAVTVFEQVFTCFADLIPPYQPNTLGKVWMYYAGVLCHKLSPPHIINVYTSVLSQLPWKHLKPDNYVLQSMIQFKELKCNEGFDLLAHIVCELDWAEILQVYQQVFQDESLALSSTLILLVQCFGEQKHIEIPALEPKIVSAINYNWIKLTSDNYRHAFNWYLQMCDPKYLIAERSSTVTLGLRLLKAASDFNVQSSSNWTSDMAIKRQCYVHSYVQLICQCTYDNEISMESITTVILNLMTDIETVVASVVDSRIQQEECLDLMKEVLSLLNNCNPSNQSVVVTTIIQWLESSPSSILLLPCVRSASRCLASHRHMVQIIEECIQAYFVGGHDKQTGGGWDHVLAAIQVPDLDIDDYLTVALEEGSYLLLYGYIVQNLPLCQSLEQMNVLLARLLDWTGKAKPSSDNECKLLLWWSILVDIVLKEVNFGASHKVLIKMLNTLISHLHQYGEDRLSTGLLGAIGLGKKSPMSQQFRIVCRALAAMLSAQIFGESLLRCPGEPVVSTSSSKQQLTFLHSLKSNRQYHQFKSDIQMSCDFVTSSDKYLADTVDLLGRLSTIFYNSDPPKKRQRRNRTMFSNATIVILEKAFTENKYPDIKERITLSRQINEEEARVQVWFQNRRARHRRSRRRPSTNSDSASSSTSSSPKSSPSPPPTAPLKHTTWLQLSTVQQQQQFLTINSGLDIVKEVAILHEDRSLDSPSYTDIKDIFSLPPPPISPLPNTPSRTKDQRQRFSLWSPLPRQPEVSPLSIQPTTLRLPLTTPKSSFSIADLSESEVRSTDDRYCFNYQFNM</sequence>
<evidence type="ECO:0000256" key="5">
    <source>
        <dbReference type="SAM" id="MobiDB-lite"/>
    </source>
</evidence>
<reference evidence="7" key="1">
    <citation type="submission" date="2021-03" db="EMBL/GenBank/DDBJ databases">
        <authorList>
            <person name="Bekaert M."/>
        </authorList>
    </citation>
    <scope>NUCLEOTIDE SEQUENCE</scope>
</reference>
<keyword evidence="3 4" id="KW-0238">DNA-binding</keyword>
<dbReference type="InterPro" id="IPR059030">
    <property type="entry name" value="TPR_Epg5_mid"/>
</dbReference>
<evidence type="ECO:0000313" key="8">
    <source>
        <dbReference type="Proteomes" id="UP000683360"/>
    </source>
</evidence>
<dbReference type="InterPro" id="IPR001356">
    <property type="entry name" value="HD"/>
</dbReference>
<dbReference type="InterPro" id="IPR009057">
    <property type="entry name" value="Homeodomain-like_sf"/>
</dbReference>
<dbReference type="GO" id="GO:0005737">
    <property type="term" value="C:cytoplasm"/>
    <property type="evidence" value="ECO:0007669"/>
    <property type="project" value="TreeGrafter"/>
</dbReference>
<protein>
    <submittedName>
        <fullName evidence="7">EPG5</fullName>
    </submittedName>
</protein>
<dbReference type="GO" id="GO:0097352">
    <property type="term" value="P:autophagosome maturation"/>
    <property type="evidence" value="ECO:0007669"/>
    <property type="project" value="TreeGrafter"/>
</dbReference>
<evidence type="ECO:0000259" key="6">
    <source>
        <dbReference type="PROSITE" id="PS50071"/>
    </source>
</evidence>
<organism evidence="7 8">
    <name type="scientific">Mytilus edulis</name>
    <name type="common">Blue mussel</name>
    <dbReference type="NCBI Taxonomy" id="6550"/>
    <lineage>
        <taxon>Eukaryota</taxon>
        <taxon>Metazoa</taxon>
        <taxon>Spiralia</taxon>
        <taxon>Lophotrochozoa</taxon>
        <taxon>Mollusca</taxon>
        <taxon>Bivalvia</taxon>
        <taxon>Autobranchia</taxon>
        <taxon>Pteriomorphia</taxon>
        <taxon>Mytilida</taxon>
        <taxon>Mytiloidea</taxon>
        <taxon>Mytilidae</taxon>
        <taxon>Mytilinae</taxon>
        <taxon>Mytilus</taxon>
    </lineage>
</organism>
<feature type="compositionally biased region" description="Basic residues" evidence="5">
    <location>
        <begin position="2397"/>
        <end position="2407"/>
    </location>
</feature>
<comment type="similarity">
    <text evidence="1">Belongs to the EPG5 family.</text>
</comment>
<dbReference type="PANTHER" id="PTHR31139">
    <property type="entry name" value="ECTOPIC P GRANULES PROTEIN 5 HOMOLOG"/>
    <property type="match status" value="1"/>
</dbReference>
<gene>
    <name evidence="7" type="ORF">MEDL_9908</name>
</gene>
<name>A0A8S3QI86_MYTED</name>
<dbReference type="Pfam" id="PF26573">
    <property type="entry name" value="TPR_Epg5_2"/>
    <property type="match status" value="1"/>
</dbReference>
<evidence type="ECO:0000256" key="1">
    <source>
        <dbReference type="ARBA" id="ARBA00010948"/>
    </source>
</evidence>
<dbReference type="Pfam" id="PF26103">
    <property type="entry name" value="TPR_Epg5"/>
    <property type="match status" value="1"/>
</dbReference>
<dbReference type="CDD" id="cd00086">
    <property type="entry name" value="homeodomain"/>
    <property type="match status" value="1"/>
</dbReference>
<keyword evidence="3 4" id="KW-0539">Nucleus</keyword>
<keyword evidence="2" id="KW-0072">Autophagy</keyword>
<feature type="DNA-binding region" description="Homeobox" evidence="3">
    <location>
        <begin position="2345"/>
        <end position="2404"/>
    </location>
</feature>
<dbReference type="InterPro" id="IPR051436">
    <property type="entry name" value="Autophagy-related_EPG5"/>
</dbReference>
<dbReference type="InterPro" id="IPR058750">
    <property type="entry name" value="TPR_Epg5"/>
</dbReference>
<evidence type="ECO:0000256" key="4">
    <source>
        <dbReference type="RuleBase" id="RU000682"/>
    </source>
</evidence>
<evidence type="ECO:0000256" key="2">
    <source>
        <dbReference type="ARBA" id="ARBA00023006"/>
    </source>
</evidence>
<keyword evidence="3 4" id="KW-0371">Homeobox</keyword>
<accession>A0A8S3QI86</accession>
<dbReference type="EMBL" id="CAJPWZ010000500">
    <property type="protein sequence ID" value="CAG2194923.1"/>
    <property type="molecule type" value="Genomic_DNA"/>
</dbReference>